<dbReference type="RefSeq" id="WP_141196053.1">
    <property type="nucleotide sequence ID" value="NZ_CP041186.1"/>
</dbReference>
<dbReference type="Gene3D" id="3.30.1380.10">
    <property type="match status" value="1"/>
</dbReference>
<dbReference type="SUPFAM" id="SSF55166">
    <property type="entry name" value="Hedgehog/DD-peptidase"/>
    <property type="match status" value="1"/>
</dbReference>
<dbReference type="InterPro" id="IPR009045">
    <property type="entry name" value="Zn_M74/Hedgehog-like"/>
</dbReference>
<dbReference type="AlphaFoldDB" id="A0A4Y6PMM2"/>
<sequence>MKLVPSKGIIVLFVLLLLAAVHSGNDVLRLFESDAPSRSAGSTSAGELVDGKRLPSHGENFVTYSRFGSLIGRTCVPDDVREVALTAYATLAADMPDTTFTYGETAWCWGGGRLRPHRTHQNGLSVDFMVPVVDEADEPASFPAWPWTKFGYGVDFDASGKGDGLSIDFDALAAHLLALDDAAREHGVKIRRVIFAPDLRGELFRAKGGQEVRRRIRFMPGKAWVRHDEHYHVDFSL</sequence>
<accession>A0A4Y6PMM2</accession>
<dbReference type="EMBL" id="CP041186">
    <property type="protein sequence ID" value="QDG49556.1"/>
    <property type="molecule type" value="Genomic_DNA"/>
</dbReference>
<protein>
    <submittedName>
        <fullName evidence="1">Replication initiation protein</fullName>
    </submittedName>
</protein>
<organism evidence="1 2">
    <name type="scientific">Persicimonas caeni</name>
    <dbReference type="NCBI Taxonomy" id="2292766"/>
    <lineage>
        <taxon>Bacteria</taxon>
        <taxon>Deltaproteobacteria</taxon>
        <taxon>Bradymonadales</taxon>
        <taxon>Bradymonadaceae</taxon>
        <taxon>Persicimonas</taxon>
    </lineage>
</organism>
<evidence type="ECO:0000313" key="1">
    <source>
        <dbReference type="EMBL" id="QDG49556.1"/>
    </source>
</evidence>
<dbReference type="Proteomes" id="UP000315995">
    <property type="component" value="Chromosome"/>
</dbReference>
<reference evidence="1 2" key="1">
    <citation type="submission" date="2019-06" db="EMBL/GenBank/DDBJ databases">
        <title>Persicimonas caeni gen. nov., sp. nov., a predatory bacterium isolated from solar saltern.</title>
        <authorList>
            <person name="Wang S."/>
        </authorList>
    </citation>
    <scope>NUCLEOTIDE SEQUENCE [LARGE SCALE GENOMIC DNA]</scope>
    <source>
        <strain evidence="1 2">YN101</strain>
    </source>
</reference>
<accession>A0A5B8Y032</accession>
<dbReference type="OrthoDB" id="1467367at2"/>
<evidence type="ECO:0000313" key="2">
    <source>
        <dbReference type="Proteomes" id="UP000315995"/>
    </source>
</evidence>
<gene>
    <name evidence="1" type="ORF">FIV42_02020</name>
</gene>
<keyword evidence="2" id="KW-1185">Reference proteome</keyword>
<name>A0A4Y6PMM2_PERCE</name>
<proteinExistence type="predicted"/>